<keyword evidence="3" id="KW-1185">Reference proteome</keyword>
<dbReference type="AlphaFoldDB" id="H2YRS9"/>
<feature type="chain" id="PRO_5003578267" evidence="1">
    <location>
        <begin position="21"/>
        <end position="60"/>
    </location>
</feature>
<sequence>MNKIFLLFLILAITVSSSDAICSFWRRRTWNQKEKKESMDVAELDSMCQDMSEMMPQSEE</sequence>
<proteinExistence type="predicted"/>
<reference evidence="2" key="2">
    <citation type="submission" date="2025-08" db="UniProtKB">
        <authorList>
            <consortium name="Ensembl"/>
        </authorList>
    </citation>
    <scope>IDENTIFICATION</scope>
</reference>
<protein>
    <submittedName>
        <fullName evidence="2">Uncharacterized protein</fullName>
    </submittedName>
</protein>
<dbReference type="Ensembl" id="ENSCSAVT00000008146.1">
    <property type="protein sequence ID" value="ENSCSAVP00000008039.1"/>
    <property type="gene ID" value="ENSCSAVG00000004785.1"/>
</dbReference>
<reference evidence="3" key="1">
    <citation type="submission" date="2003-08" db="EMBL/GenBank/DDBJ databases">
        <authorList>
            <person name="Birren B."/>
            <person name="Nusbaum C."/>
            <person name="Abebe A."/>
            <person name="Abouelleil A."/>
            <person name="Adekoya E."/>
            <person name="Ait-zahra M."/>
            <person name="Allen N."/>
            <person name="Allen T."/>
            <person name="An P."/>
            <person name="Anderson M."/>
            <person name="Anderson S."/>
            <person name="Arachchi H."/>
            <person name="Armbruster J."/>
            <person name="Bachantsang P."/>
            <person name="Baldwin J."/>
            <person name="Barry A."/>
            <person name="Bayul T."/>
            <person name="Blitshsteyn B."/>
            <person name="Bloom T."/>
            <person name="Blye J."/>
            <person name="Boguslavskiy L."/>
            <person name="Borowsky M."/>
            <person name="Boukhgalter B."/>
            <person name="Brunache A."/>
            <person name="Butler J."/>
            <person name="Calixte N."/>
            <person name="Calvo S."/>
            <person name="Camarata J."/>
            <person name="Campo K."/>
            <person name="Chang J."/>
            <person name="Cheshatsang Y."/>
            <person name="Citroen M."/>
            <person name="Collymore A."/>
            <person name="Considine T."/>
            <person name="Cook A."/>
            <person name="Cooke P."/>
            <person name="Corum B."/>
            <person name="Cuomo C."/>
            <person name="David R."/>
            <person name="Dawoe T."/>
            <person name="Degray S."/>
            <person name="Dodge S."/>
            <person name="Dooley K."/>
            <person name="Dorje P."/>
            <person name="Dorjee K."/>
            <person name="Dorris L."/>
            <person name="Duffey N."/>
            <person name="Dupes A."/>
            <person name="Elkins T."/>
            <person name="Engels R."/>
            <person name="Erickson J."/>
            <person name="Farina A."/>
            <person name="Faro S."/>
            <person name="Ferreira P."/>
            <person name="Fischer H."/>
            <person name="Fitzgerald M."/>
            <person name="Foley K."/>
            <person name="Gage D."/>
            <person name="Galagan J."/>
            <person name="Gearin G."/>
            <person name="Gnerre S."/>
            <person name="Gnirke A."/>
            <person name="Goyette A."/>
            <person name="Graham J."/>
            <person name="Grandbois E."/>
            <person name="Gyaltsen K."/>
            <person name="Hafez N."/>
            <person name="Hagopian D."/>
            <person name="Hagos B."/>
            <person name="Hall J."/>
            <person name="Hatcher B."/>
            <person name="Heller A."/>
            <person name="Higgins H."/>
            <person name="Honan T."/>
            <person name="Horn A."/>
            <person name="Houde N."/>
            <person name="Hughes L."/>
            <person name="Hulme W."/>
            <person name="Husby E."/>
            <person name="Iliev I."/>
            <person name="Jaffe D."/>
            <person name="Jones C."/>
            <person name="Kamal M."/>
            <person name="Kamat A."/>
            <person name="Kamvysselis M."/>
            <person name="Karlsson E."/>
            <person name="Kells C."/>
            <person name="Kieu A."/>
            <person name="Kisner P."/>
            <person name="Kodira C."/>
            <person name="Kulbokas E."/>
            <person name="Labutti K."/>
            <person name="Lama D."/>
            <person name="Landers T."/>
            <person name="Leger J."/>
            <person name="Levine S."/>
            <person name="Lewis D."/>
            <person name="Lewis T."/>
            <person name="Lindblad-toh K."/>
            <person name="Liu X."/>
            <person name="Lokyitsang T."/>
            <person name="Lokyitsang Y."/>
            <person name="Lucien O."/>
            <person name="Lui A."/>
            <person name="Ma L.J."/>
            <person name="Mabbitt R."/>
            <person name="Macdonald J."/>
            <person name="Maclean C."/>
            <person name="Major J."/>
            <person name="Manning J."/>
            <person name="Marabella R."/>
            <person name="Maru K."/>
            <person name="Matthews C."/>
            <person name="Mauceli E."/>
            <person name="Mccarthy M."/>
            <person name="Mcdonough S."/>
            <person name="Mcghee T."/>
            <person name="Meldrim J."/>
            <person name="Meneus L."/>
            <person name="Mesirov J."/>
            <person name="Mihalev A."/>
            <person name="Mihova T."/>
            <person name="Mikkelsen T."/>
            <person name="Mlenga V."/>
            <person name="Moru K."/>
            <person name="Mozes J."/>
            <person name="Mulrain L."/>
            <person name="Munson G."/>
            <person name="Naylor J."/>
            <person name="Newes C."/>
            <person name="Nguyen C."/>
            <person name="Nguyen N."/>
            <person name="Nguyen T."/>
            <person name="Nicol R."/>
            <person name="Nielsen C."/>
            <person name="Nizzari M."/>
            <person name="Norbu C."/>
            <person name="Norbu N."/>
            <person name="O'donnell P."/>
            <person name="Okoawo O."/>
            <person name="O'leary S."/>
            <person name="Omotosho B."/>
            <person name="O'neill K."/>
            <person name="Osman S."/>
            <person name="Parker S."/>
            <person name="Perrin D."/>
            <person name="Phunkhang P."/>
            <person name="Piqani B."/>
            <person name="Purcell S."/>
            <person name="Rachupka T."/>
            <person name="Ramasamy U."/>
            <person name="Rameau R."/>
            <person name="Ray V."/>
            <person name="Raymond C."/>
            <person name="Retta R."/>
            <person name="Richardson S."/>
            <person name="Rise C."/>
            <person name="Rodriguez J."/>
            <person name="Rogers J."/>
            <person name="Rogov P."/>
            <person name="Rutman M."/>
            <person name="Schupbach R."/>
            <person name="Seaman C."/>
            <person name="Settipalli S."/>
            <person name="Sharpe T."/>
            <person name="Sheridan J."/>
            <person name="Sherpa N."/>
            <person name="Shi J."/>
            <person name="Smirnov S."/>
            <person name="Smith C."/>
            <person name="Sougnez C."/>
            <person name="Spencer B."/>
            <person name="Stalker J."/>
            <person name="Stange-thomann N."/>
            <person name="Stavropoulos S."/>
            <person name="Stetson K."/>
            <person name="Stone C."/>
            <person name="Stone S."/>
            <person name="Stubbs M."/>
            <person name="Talamas J."/>
            <person name="Tchuinga P."/>
            <person name="Tenzing P."/>
            <person name="Tesfaye S."/>
            <person name="Theodore J."/>
            <person name="Thoulutsang Y."/>
            <person name="Topham K."/>
            <person name="Towey S."/>
            <person name="Tsamla T."/>
            <person name="Tsomo N."/>
            <person name="Vallee D."/>
            <person name="Vassiliev H."/>
            <person name="Venkataraman V."/>
            <person name="Vinson J."/>
            <person name="Vo A."/>
            <person name="Wade C."/>
            <person name="Wang S."/>
            <person name="Wangchuk T."/>
            <person name="Wangdi T."/>
            <person name="Whittaker C."/>
            <person name="Wilkinson J."/>
            <person name="Wu Y."/>
            <person name="Wyman D."/>
            <person name="Yadav S."/>
            <person name="Yang S."/>
            <person name="Yang X."/>
            <person name="Yeager S."/>
            <person name="Yee E."/>
            <person name="Young G."/>
            <person name="Zainoun J."/>
            <person name="Zembeck L."/>
            <person name="Zimmer A."/>
            <person name="Zody M."/>
            <person name="Lander E."/>
        </authorList>
    </citation>
    <scope>NUCLEOTIDE SEQUENCE [LARGE SCALE GENOMIC DNA]</scope>
</reference>
<organism evidence="2 3">
    <name type="scientific">Ciona savignyi</name>
    <name type="common">Pacific transparent sea squirt</name>
    <dbReference type="NCBI Taxonomy" id="51511"/>
    <lineage>
        <taxon>Eukaryota</taxon>
        <taxon>Metazoa</taxon>
        <taxon>Chordata</taxon>
        <taxon>Tunicata</taxon>
        <taxon>Ascidiacea</taxon>
        <taxon>Phlebobranchia</taxon>
        <taxon>Cionidae</taxon>
        <taxon>Ciona</taxon>
    </lineage>
</organism>
<dbReference type="InParanoid" id="H2YRS9"/>
<evidence type="ECO:0000313" key="3">
    <source>
        <dbReference type="Proteomes" id="UP000007875"/>
    </source>
</evidence>
<evidence type="ECO:0000256" key="1">
    <source>
        <dbReference type="SAM" id="SignalP"/>
    </source>
</evidence>
<accession>H2YRS9</accession>
<keyword evidence="1" id="KW-0732">Signal</keyword>
<dbReference type="HOGENOM" id="CLU_2941035_0_0_1"/>
<dbReference type="Proteomes" id="UP000007875">
    <property type="component" value="Unassembled WGS sequence"/>
</dbReference>
<reference evidence="2" key="3">
    <citation type="submission" date="2025-09" db="UniProtKB">
        <authorList>
            <consortium name="Ensembl"/>
        </authorList>
    </citation>
    <scope>IDENTIFICATION</scope>
</reference>
<name>H2YRS9_CIOSA</name>
<evidence type="ECO:0000313" key="2">
    <source>
        <dbReference type="Ensembl" id="ENSCSAVP00000008039.1"/>
    </source>
</evidence>
<feature type="signal peptide" evidence="1">
    <location>
        <begin position="1"/>
        <end position="20"/>
    </location>
</feature>